<protein>
    <submittedName>
        <fullName evidence="1">Uncharacterized protein</fullName>
    </submittedName>
</protein>
<organism evidence="1 2">
    <name type="scientific">Acidovorax temperans</name>
    <dbReference type="NCBI Taxonomy" id="80878"/>
    <lineage>
        <taxon>Bacteria</taxon>
        <taxon>Pseudomonadati</taxon>
        <taxon>Pseudomonadota</taxon>
        <taxon>Betaproteobacteria</taxon>
        <taxon>Burkholderiales</taxon>
        <taxon>Comamonadaceae</taxon>
        <taxon>Acidovorax</taxon>
    </lineage>
</organism>
<comment type="caution">
    <text evidence="1">The sequence shown here is derived from an EMBL/GenBank/DDBJ whole genome shotgun (WGS) entry which is preliminary data.</text>
</comment>
<sequence length="58" mass="6088">MNFDGCCGVAQALRATVVRWVLAVLCVAGACTKLGAGRPALQGMEPVCTHAITRVNRM</sequence>
<gene>
    <name evidence="1" type="ORF">BDD18_3493</name>
</gene>
<reference evidence="1 2" key="1">
    <citation type="submission" date="2019-06" db="EMBL/GenBank/DDBJ databases">
        <title>Genomic Encyclopedia of Archaeal and Bacterial Type Strains, Phase II (KMG-II): from individual species to whole genera.</title>
        <authorList>
            <person name="Goeker M."/>
        </authorList>
    </citation>
    <scope>NUCLEOTIDE SEQUENCE [LARGE SCALE GENOMIC DNA]</scope>
    <source>
        <strain evidence="1 2">DSM 7270</strain>
    </source>
</reference>
<dbReference type="Proteomes" id="UP000316993">
    <property type="component" value="Unassembled WGS sequence"/>
</dbReference>
<proteinExistence type="predicted"/>
<evidence type="ECO:0000313" key="1">
    <source>
        <dbReference type="EMBL" id="TQN01524.1"/>
    </source>
</evidence>
<dbReference type="AlphaFoldDB" id="A0A543L2G5"/>
<dbReference type="EMBL" id="VFPV01000003">
    <property type="protein sequence ID" value="TQN01524.1"/>
    <property type="molecule type" value="Genomic_DNA"/>
</dbReference>
<evidence type="ECO:0000313" key="2">
    <source>
        <dbReference type="Proteomes" id="UP000316993"/>
    </source>
</evidence>
<name>A0A543L2G5_9BURK</name>
<accession>A0A543L2G5</accession>
<dbReference type="RefSeq" id="WP_170207422.1">
    <property type="nucleotide sequence ID" value="NZ_VFPV01000003.1"/>
</dbReference>